<evidence type="ECO:0000256" key="2">
    <source>
        <dbReference type="ARBA" id="ARBA00022448"/>
    </source>
</evidence>
<accession>A0AA39T623</accession>
<organism evidence="8 9">
    <name type="scientific">Armillaria tabescens</name>
    <name type="common">Ringless honey mushroom</name>
    <name type="synonym">Agaricus tabescens</name>
    <dbReference type="NCBI Taxonomy" id="1929756"/>
    <lineage>
        <taxon>Eukaryota</taxon>
        <taxon>Fungi</taxon>
        <taxon>Dikarya</taxon>
        <taxon>Basidiomycota</taxon>
        <taxon>Agaricomycotina</taxon>
        <taxon>Agaricomycetes</taxon>
        <taxon>Agaricomycetidae</taxon>
        <taxon>Agaricales</taxon>
        <taxon>Marasmiineae</taxon>
        <taxon>Physalacriaceae</taxon>
        <taxon>Desarmillaria</taxon>
    </lineage>
</organism>
<dbReference type="InterPro" id="IPR011701">
    <property type="entry name" value="MFS"/>
</dbReference>
<feature type="transmembrane region" description="Helical" evidence="6">
    <location>
        <begin position="161"/>
        <end position="186"/>
    </location>
</feature>
<dbReference type="Gene3D" id="1.20.1250.20">
    <property type="entry name" value="MFS general substrate transporter like domains"/>
    <property type="match status" value="2"/>
</dbReference>
<dbReference type="RefSeq" id="XP_060337538.1">
    <property type="nucleotide sequence ID" value="XM_060476007.1"/>
</dbReference>
<dbReference type="GO" id="GO:0022857">
    <property type="term" value="F:transmembrane transporter activity"/>
    <property type="evidence" value="ECO:0007669"/>
    <property type="project" value="InterPro"/>
</dbReference>
<feature type="domain" description="Major facilitator superfamily (MFS) profile" evidence="7">
    <location>
        <begin position="36"/>
        <end position="450"/>
    </location>
</feature>
<evidence type="ECO:0000256" key="3">
    <source>
        <dbReference type="ARBA" id="ARBA00022692"/>
    </source>
</evidence>
<dbReference type="AlphaFoldDB" id="A0AA39T623"/>
<feature type="transmembrane region" description="Helical" evidence="6">
    <location>
        <begin position="99"/>
        <end position="120"/>
    </location>
</feature>
<feature type="transmembrane region" description="Helical" evidence="6">
    <location>
        <begin position="69"/>
        <end position="87"/>
    </location>
</feature>
<dbReference type="InterPro" id="IPR020846">
    <property type="entry name" value="MFS_dom"/>
</dbReference>
<feature type="transmembrane region" description="Helical" evidence="6">
    <location>
        <begin position="357"/>
        <end position="379"/>
    </location>
</feature>
<dbReference type="FunFam" id="1.20.1250.20:FF:000013">
    <property type="entry name" value="MFS general substrate transporter"/>
    <property type="match status" value="1"/>
</dbReference>
<evidence type="ECO:0000313" key="9">
    <source>
        <dbReference type="Proteomes" id="UP001175211"/>
    </source>
</evidence>
<keyword evidence="5 6" id="KW-0472">Membrane</keyword>
<feature type="transmembrane region" description="Helical" evidence="6">
    <location>
        <begin position="126"/>
        <end position="149"/>
    </location>
</feature>
<feature type="transmembrane region" description="Helical" evidence="6">
    <location>
        <begin position="32"/>
        <end position="49"/>
    </location>
</feature>
<gene>
    <name evidence="8" type="ORF">EV420DRAFT_1626379</name>
</gene>
<evidence type="ECO:0000313" key="8">
    <source>
        <dbReference type="EMBL" id="KAK0466946.1"/>
    </source>
</evidence>
<evidence type="ECO:0000256" key="1">
    <source>
        <dbReference type="ARBA" id="ARBA00004141"/>
    </source>
</evidence>
<feature type="transmembrane region" description="Helical" evidence="6">
    <location>
        <begin position="198"/>
        <end position="217"/>
    </location>
</feature>
<dbReference type="PROSITE" id="PS50850">
    <property type="entry name" value="MFS"/>
    <property type="match status" value="1"/>
</dbReference>
<protein>
    <submittedName>
        <fullName evidence="8">MFS general substrate transporter</fullName>
    </submittedName>
</protein>
<reference evidence="8" key="1">
    <citation type="submission" date="2023-06" db="EMBL/GenBank/DDBJ databases">
        <authorList>
            <consortium name="Lawrence Berkeley National Laboratory"/>
            <person name="Ahrendt S."/>
            <person name="Sahu N."/>
            <person name="Indic B."/>
            <person name="Wong-Bajracharya J."/>
            <person name="Merenyi Z."/>
            <person name="Ke H.-M."/>
            <person name="Monk M."/>
            <person name="Kocsube S."/>
            <person name="Drula E."/>
            <person name="Lipzen A."/>
            <person name="Balint B."/>
            <person name="Henrissat B."/>
            <person name="Andreopoulos B."/>
            <person name="Martin F.M."/>
            <person name="Harder C.B."/>
            <person name="Rigling D."/>
            <person name="Ford K.L."/>
            <person name="Foster G.D."/>
            <person name="Pangilinan J."/>
            <person name="Papanicolaou A."/>
            <person name="Barry K."/>
            <person name="LaButti K."/>
            <person name="Viragh M."/>
            <person name="Koriabine M."/>
            <person name="Yan M."/>
            <person name="Riley R."/>
            <person name="Champramary S."/>
            <person name="Plett K.L."/>
            <person name="Tsai I.J."/>
            <person name="Slot J."/>
            <person name="Sipos G."/>
            <person name="Plett J."/>
            <person name="Nagy L.G."/>
            <person name="Grigoriev I.V."/>
        </authorList>
    </citation>
    <scope>NUCLEOTIDE SEQUENCE</scope>
    <source>
        <strain evidence="8">CCBAS 213</strain>
    </source>
</reference>
<evidence type="ECO:0000256" key="6">
    <source>
        <dbReference type="SAM" id="Phobius"/>
    </source>
</evidence>
<dbReference type="EMBL" id="JAUEPS010000003">
    <property type="protein sequence ID" value="KAK0466946.1"/>
    <property type="molecule type" value="Genomic_DNA"/>
</dbReference>
<dbReference type="Proteomes" id="UP001175211">
    <property type="component" value="Unassembled WGS sequence"/>
</dbReference>
<dbReference type="SUPFAM" id="SSF103473">
    <property type="entry name" value="MFS general substrate transporter"/>
    <property type="match status" value="1"/>
</dbReference>
<proteinExistence type="predicted"/>
<dbReference type="Pfam" id="PF07690">
    <property type="entry name" value="MFS_1"/>
    <property type="match status" value="1"/>
</dbReference>
<dbReference type="PANTHER" id="PTHR43791:SF36">
    <property type="entry name" value="TRANSPORTER, PUTATIVE (AFU_ORTHOLOGUE AFUA_6G08340)-RELATED"/>
    <property type="match status" value="1"/>
</dbReference>
<dbReference type="InterPro" id="IPR036259">
    <property type="entry name" value="MFS_trans_sf"/>
</dbReference>
<evidence type="ECO:0000256" key="5">
    <source>
        <dbReference type="ARBA" id="ARBA00023136"/>
    </source>
</evidence>
<dbReference type="GO" id="GO:0016020">
    <property type="term" value="C:membrane"/>
    <property type="evidence" value="ECO:0007669"/>
    <property type="project" value="UniProtKB-SubCell"/>
</dbReference>
<dbReference type="PANTHER" id="PTHR43791">
    <property type="entry name" value="PERMEASE-RELATED"/>
    <property type="match status" value="1"/>
</dbReference>
<feature type="transmembrane region" description="Helical" evidence="6">
    <location>
        <begin position="425"/>
        <end position="445"/>
    </location>
</feature>
<sequence>MSKQIESSESEKDAVVDHAIDSDAEKRLLKKLDWILLPMFTLIYCMNFIDRTAIGNAKIAGIEKDLNMQGFDFNIALTVFFILYISAEIPSNLMLKHFGSVWLAGLVTGFGIVSIGTAFVKSFAGLIITRVFLGIAEGGTLSGLTYIMSRYYRRSELVLRLGIFFGVSTNLAGAFGGLLASGLLSLKDIGTVMSWRKIFLVEGIITTGFGLLCFIILPTDPQHTRMLNPQERALALTRIDADQATRVGGMRERTTWKLVWRAFNFNTAICSICYLMINVSFQGLSLFMPTVIATLGKYTTVQSQLRTVPPYVLGAVWIIFNAYYCYRKNQRAIPIFFSTLLIVLGYAIAIGTKNPHARYAACFLSIAGSSTSGPVLLTWGTNNAAPDTIRAVATAIIPGIGALGSVIAVWTYLPSDAPNYHKGNTLNLATSSTACVLVVIGALYIRWENAKRERGERDYRLEGKSAEEIEQLGYLDPRFRYQV</sequence>
<dbReference type="GeneID" id="85359555"/>
<keyword evidence="9" id="KW-1185">Reference proteome</keyword>
<name>A0AA39T623_ARMTA</name>
<keyword evidence="2" id="KW-0813">Transport</keyword>
<comment type="subcellular location">
    <subcellularLocation>
        <location evidence="1">Membrane</location>
        <topology evidence="1">Multi-pass membrane protein</topology>
    </subcellularLocation>
</comment>
<keyword evidence="3 6" id="KW-0812">Transmembrane</keyword>
<evidence type="ECO:0000259" key="7">
    <source>
        <dbReference type="PROSITE" id="PS50850"/>
    </source>
</evidence>
<keyword evidence="4 6" id="KW-1133">Transmembrane helix</keyword>
<evidence type="ECO:0000256" key="4">
    <source>
        <dbReference type="ARBA" id="ARBA00022989"/>
    </source>
</evidence>
<feature type="transmembrane region" description="Helical" evidence="6">
    <location>
        <begin position="391"/>
        <end position="413"/>
    </location>
</feature>
<dbReference type="FunFam" id="1.20.1250.20:FF:000057">
    <property type="entry name" value="MFS general substrate transporter"/>
    <property type="match status" value="1"/>
</dbReference>
<feature type="transmembrane region" description="Helical" evidence="6">
    <location>
        <begin position="308"/>
        <end position="326"/>
    </location>
</feature>
<feature type="transmembrane region" description="Helical" evidence="6">
    <location>
        <begin position="333"/>
        <end position="351"/>
    </location>
</feature>
<comment type="caution">
    <text evidence="8">The sequence shown here is derived from an EMBL/GenBank/DDBJ whole genome shotgun (WGS) entry which is preliminary data.</text>
</comment>